<gene>
    <name evidence="1" type="ORF">ATR96_24695</name>
</gene>
<evidence type="ECO:0000313" key="1">
    <source>
        <dbReference type="EMBL" id="MIU28002.1"/>
    </source>
</evidence>
<sequence>MNRDKKILLAFIVFAIAGWLTVAGLATTLVNFKARMVSAEENAVSWKRQAGKAYTELLKTRSGTDNAATLIPVGSRIDCTMKTSTANGQAITQCEDDVIYPPHEY</sequence>
<name>A0A402V127_SALER</name>
<organism evidence="1">
    <name type="scientific">Salmonella enterica</name>
    <name type="common">Salmonella choleraesuis</name>
    <dbReference type="NCBI Taxonomy" id="28901"/>
    <lineage>
        <taxon>Bacteria</taxon>
        <taxon>Pseudomonadati</taxon>
        <taxon>Pseudomonadota</taxon>
        <taxon>Gammaproteobacteria</taxon>
        <taxon>Enterobacterales</taxon>
        <taxon>Enterobacteriaceae</taxon>
        <taxon>Salmonella</taxon>
    </lineage>
</organism>
<reference evidence="1" key="1">
    <citation type="submission" date="2018-07" db="EMBL/GenBank/DDBJ databases">
        <authorList>
            <consortium name="GenomeTrakr network: Whole genome sequencing for foodborne pathogen traceback"/>
        </authorList>
    </citation>
    <scope>NUCLEOTIDE SEQUENCE [LARGE SCALE GENOMIC DNA]</scope>
    <source>
        <strain evidence="1">MOD1-Lipp-451</strain>
    </source>
</reference>
<proteinExistence type="predicted"/>
<protein>
    <submittedName>
        <fullName evidence="1">Uncharacterized protein</fullName>
    </submittedName>
</protein>
<accession>A0A402V127</accession>
<dbReference type="EMBL" id="RSTY01000029">
    <property type="protein sequence ID" value="MIU28002.1"/>
    <property type="molecule type" value="Genomic_DNA"/>
</dbReference>
<comment type="caution">
    <text evidence="1">The sequence shown here is derived from an EMBL/GenBank/DDBJ whole genome shotgun (WGS) entry which is preliminary data.</text>
</comment>
<dbReference type="Proteomes" id="UP000885302">
    <property type="component" value="Unassembled WGS sequence"/>
</dbReference>
<dbReference type="AlphaFoldDB" id="A0A402V127"/>